<feature type="domain" description="Chalcone/stilbene synthase C-terminal" evidence="5">
    <location>
        <begin position="251"/>
        <end position="383"/>
    </location>
</feature>
<dbReference type="GO" id="GO:0016747">
    <property type="term" value="F:acyltransferase activity, transferring groups other than amino-acyl groups"/>
    <property type="evidence" value="ECO:0007669"/>
    <property type="project" value="InterPro"/>
</dbReference>
<evidence type="ECO:0000256" key="2">
    <source>
        <dbReference type="ARBA" id="ARBA00022679"/>
    </source>
</evidence>
<dbReference type="PIRSF" id="PIRSF000451">
    <property type="entry name" value="PKS_III"/>
    <property type="match status" value="1"/>
</dbReference>
<dbReference type="GO" id="GO:0030639">
    <property type="term" value="P:polyketide biosynthetic process"/>
    <property type="evidence" value="ECO:0007669"/>
    <property type="project" value="TreeGrafter"/>
</dbReference>
<protein>
    <submittedName>
        <fullName evidence="6">Thiolase-like protein</fullName>
    </submittedName>
</protein>
<evidence type="ECO:0000259" key="5">
    <source>
        <dbReference type="Pfam" id="PF02797"/>
    </source>
</evidence>
<dbReference type="InterPro" id="IPR001099">
    <property type="entry name" value="Chalcone/stilbene_synt_N"/>
</dbReference>
<feature type="domain" description="Chalcone/stilbene synthase N-terminal" evidence="4">
    <location>
        <begin position="21"/>
        <end position="229"/>
    </location>
</feature>
<dbReference type="SUPFAM" id="SSF53901">
    <property type="entry name" value="Thiolase-like"/>
    <property type="match status" value="2"/>
</dbReference>
<reference evidence="6" key="1">
    <citation type="journal article" date="2020" name="Stud. Mycol.">
        <title>101 Dothideomycetes genomes: a test case for predicting lifestyles and emergence of pathogens.</title>
        <authorList>
            <person name="Haridas S."/>
            <person name="Albert R."/>
            <person name="Binder M."/>
            <person name="Bloem J."/>
            <person name="Labutti K."/>
            <person name="Salamov A."/>
            <person name="Andreopoulos B."/>
            <person name="Baker S."/>
            <person name="Barry K."/>
            <person name="Bills G."/>
            <person name="Bluhm B."/>
            <person name="Cannon C."/>
            <person name="Castanera R."/>
            <person name="Culley D."/>
            <person name="Daum C."/>
            <person name="Ezra D."/>
            <person name="Gonzalez J."/>
            <person name="Henrissat B."/>
            <person name="Kuo A."/>
            <person name="Liang C."/>
            <person name="Lipzen A."/>
            <person name="Lutzoni F."/>
            <person name="Magnuson J."/>
            <person name="Mondo S."/>
            <person name="Nolan M."/>
            <person name="Ohm R."/>
            <person name="Pangilinan J."/>
            <person name="Park H.-J."/>
            <person name="Ramirez L."/>
            <person name="Alfaro M."/>
            <person name="Sun H."/>
            <person name="Tritt A."/>
            <person name="Yoshinaga Y."/>
            <person name="Zwiers L.-H."/>
            <person name="Turgeon B."/>
            <person name="Goodwin S."/>
            <person name="Spatafora J."/>
            <person name="Crous P."/>
            <person name="Grigoriev I."/>
        </authorList>
    </citation>
    <scope>NUCLEOTIDE SEQUENCE</scope>
    <source>
        <strain evidence="6">Tuck. ex Michener</strain>
    </source>
</reference>
<evidence type="ECO:0000313" key="6">
    <source>
        <dbReference type="EMBL" id="KAF2234614.1"/>
    </source>
</evidence>
<evidence type="ECO:0000256" key="3">
    <source>
        <dbReference type="RuleBase" id="RU003633"/>
    </source>
</evidence>
<dbReference type="Proteomes" id="UP000800092">
    <property type="component" value="Unassembled WGS sequence"/>
</dbReference>
<accession>A0A6A6H916</accession>
<evidence type="ECO:0000256" key="1">
    <source>
        <dbReference type="ARBA" id="ARBA00005531"/>
    </source>
</evidence>
<organism evidence="6 7">
    <name type="scientific">Viridothelium virens</name>
    <name type="common">Speckled blister lichen</name>
    <name type="synonym">Trypethelium virens</name>
    <dbReference type="NCBI Taxonomy" id="1048519"/>
    <lineage>
        <taxon>Eukaryota</taxon>
        <taxon>Fungi</taxon>
        <taxon>Dikarya</taxon>
        <taxon>Ascomycota</taxon>
        <taxon>Pezizomycotina</taxon>
        <taxon>Dothideomycetes</taxon>
        <taxon>Dothideomycetes incertae sedis</taxon>
        <taxon>Trypetheliales</taxon>
        <taxon>Trypetheliaceae</taxon>
        <taxon>Viridothelium</taxon>
    </lineage>
</organism>
<dbReference type="EMBL" id="ML991797">
    <property type="protein sequence ID" value="KAF2234614.1"/>
    <property type="molecule type" value="Genomic_DNA"/>
</dbReference>
<proteinExistence type="inferred from homology"/>
<comment type="similarity">
    <text evidence="1 3">Belongs to the thiolase-like superfamily. Chalcone/stilbene synthases family.</text>
</comment>
<gene>
    <name evidence="6" type="ORF">EV356DRAFT_523642</name>
</gene>
<sequence>MGLQSSRIAARKDEAIPSRPIITGIGTAWPSLLIGPDSLRDYALKWYSGEQQWVQDLLRINGQTGIETRAVLDLWNDSQWHKDQPPTAEDVDQAFRVYGTKLASEAARKALEESDIRPEEITHMVAVTATNAGSPGYDQIVAREIGLSELAERLLLSGVGCAGGLAALRVATDLATAASHRNQKAKILIVACELCSIQVRAELHTASRTQHVGIGPALFGDGAAALILCNNSPGGGEKSRALYAVTDRRSRIAPDTHEEMSYQTNNLGFLLHLSKRVPALAAASVPSVFRDLMMANKMSQAPADYDWALHPGGLAIIKGVQKAMDIPDHALRASNEIYKTRGNSSSVAVLAVLDKLRGMGAGSKNIVACSFGPGLMTEMALLERLV</sequence>
<dbReference type="PANTHER" id="PTHR11877">
    <property type="entry name" value="HYDROXYMETHYLGLUTARYL-COA SYNTHASE"/>
    <property type="match status" value="1"/>
</dbReference>
<dbReference type="OrthoDB" id="329835at2759"/>
<dbReference type="Gene3D" id="3.40.47.10">
    <property type="match status" value="2"/>
</dbReference>
<dbReference type="PANTHER" id="PTHR11877:SF46">
    <property type="entry name" value="TYPE III POLYKETIDE SYNTHASE A"/>
    <property type="match status" value="1"/>
</dbReference>
<name>A0A6A6H916_VIRVR</name>
<dbReference type="InterPro" id="IPR011141">
    <property type="entry name" value="Polyketide_synthase_type-III"/>
</dbReference>
<dbReference type="AlphaFoldDB" id="A0A6A6H916"/>
<keyword evidence="7" id="KW-1185">Reference proteome</keyword>
<dbReference type="Pfam" id="PF02797">
    <property type="entry name" value="Chal_sti_synt_C"/>
    <property type="match status" value="1"/>
</dbReference>
<dbReference type="InterPro" id="IPR012328">
    <property type="entry name" value="Chalcone/stilbene_synt_C"/>
</dbReference>
<dbReference type="Pfam" id="PF00195">
    <property type="entry name" value="Chal_sti_synt_N"/>
    <property type="match status" value="1"/>
</dbReference>
<keyword evidence="3" id="KW-0012">Acyltransferase</keyword>
<dbReference type="InterPro" id="IPR016039">
    <property type="entry name" value="Thiolase-like"/>
</dbReference>
<evidence type="ECO:0000313" key="7">
    <source>
        <dbReference type="Proteomes" id="UP000800092"/>
    </source>
</evidence>
<evidence type="ECO:0000259" key="4">
    <source>
        <dbReference type="Pfam" id="PF00195"/>
    </source>
</evidence>
<keyword evidence="2 3" id="KW-0808">Transferase</keyword>